<accession>E6YI78</accession>
<name>E6YI78_BARC7</name>
<protein>
    <submittedName>
        <fullName evidence="1">Uncharacterized protein</fullName>
    </submittedName>
</protein>
<dbReference type="AlphaFoldDB" id="E6YI78"/>
<gene>
    <name evidence="1" type="ordered locus">BARCL_0885</name>
</gene>
<reference evidence="1 2" key="2">
    <citation type="journal article" date="2011" name="PLoS Genet.">
        <title>Parallel evolution of a type IV secretion system in radiating lineages of the host-restricted bacterial pathogen Bartonella.</title>
        <authorList>
            <person name="Engel P."/>
            <person name="Salzburger W."/>
            <person name="Liesch M."/>
            <person name="Chang C.C."/>
            <person name="Maruyama S."/>
            <person name="Lanz C."/>
            <person name="Calteau A."/>
            <person name="Lajus A."/>
            <person name="Medigue C."/>
            <person name="Schuster S.C."/>
            <person name="Dehio C."/>
        </authorList>
    </citation>
    <scope>NUCLEOTIDE SEQUENCE [LARGE SCALE GENOMIC DNA]</scope>
    <source>
        <strain evidence="2">CIP 104772 / 73</strain>
    </source>
</reference>
<keyword evidence="2" id="KW-1185">Reference proteome</keyword>
<proteinExistence type="predicted"/>
<reference evidence="2" key="1">
    <citation type="submission" date="2009-11" db="EMBL/GenBank/DDBJ databases">
        <title>Genome sequencing of Bartonella species and comparative genomics.</title>
        <authorList>
            <person name="Engel P."/>
            <person name="Salzburger W."/>
            <person name="Marius L."/>
            <person name="Chao-Chin C."/>
            <person name="Soichi M."/>
            <person name="Christa L."/>
            <person name="Alexandra C."/>
            <person name="Aurelie L."/>
            <person name="Claudine M."/>
            <person name="Stephan S.C."/>
            <person name="Christoph D."/>
        </authorList>
    </citation>
    <scope>NUCLEOTIDE SEQUENCE [LARGE SCALE GENOMIC DNA]</scope>
    <source>
        <strain evidence="2">CIP 104772 / 73</strain>
    </source>
</reference>
<evidence type="ECO:0000313" key="1">
    <source>
        <dbReference type="EMBL" id="CBI76566.1"/>
    </source>
</evidence>
<evidence type="ECO:0000313" key="2">
    <source>
        <dbReference type="Proteomes" id="UP000009101"/>
    </source>
</evidence>
<organism evidence="1 2">
    <name type="scientific">Bartonella clarridgeiae (strain CCUG 45776 / CIP 104772 / 73)</name>
    <dbReference type="NCBI Taxonomy" id="696125"/>
    <lineage>
        <taxon>Bacteria</taxon>
        <taxon>Pseudomonadati</taxon>
        <taxon>Pseudomonadota</taxon>
        <taxon>Alphaproteobacteria</taxon>
        <taxon>Hyphomicrobiales</taxon>
        <taxon>Bartonellaceae</taxon>
        <taxon>Bartonella</taxon>
    </lineage>
</organism>
<dbReference type="HOGENOM" id="CLU_2894890_0_0_5"/>
<sequence length="62" mass="6856">MIDLEVNFKITNSAIADKILFGKLRNDSIVPIITSKLDGKKKAAAKISFSSNIYFLKGKENP</sequence>
<dbReference type="Proteomes" id="UP000009101">
    <property type="component" value="Chromosome"/>
</dbReference>
<dbReference type="EMBL" id="FN645454">
    <property type="protein sequence ID" value="CBI76566.1"/>
    <property type="molecule type" value="Genomic_DNA"/>
</dbReference>
<dbReference type="KEGG" id="bcd:BARCL_0885"/>